<feature type="compositionally biased region" description="Basic residues" evidence="1">
    <location>
        <begin position="342"/>
        <end position="351"/>
    </location>
</feature>
<dbReference type="GO" id="GO:0003779">
    <property type="term" value="F:actin binding"/>
    <property type="evidence" value="ECO:0007669"/>
    <property type="project" value="TreeGrafter"/>
</dbReference>
<sequence length="1572" mass="174614">MSNSHSSTNFDEFFSENNFYSAPTNDSSNHINKLRSSIQIPNSISSRSIKDGLRQDNEVLTSRLPTFTSRTSMIKSSPSLRALESILNEKSKNWTPGTIAEQVTEEEEEEEEDEEKNDGEEQSLDDDENASNQLDALDIRNKYSPQRKAAPVSFKNPNETSETVNSMQTFETADEAIEYDNGITNRSSNKRASKTSHMTKSSISTISGSGYSTDDTPILGQPPTFQNFTQHNVESPQLKVIETGVQQRSGSKDDTLINDTTESPTNDISEETVSVDLPQFTPHNSSHYAAKERNEKTQNKFKSNFSNTTNNSNLDTRDKKLDNLSSNSQATVETLSIQSGGRPKKHQHHHHEFNTRTSQNFKKSAFAPLSKPAIPAQNNNPEKKFSAPRYDDTIINSGTKSSTSEPQDFDPDMNYEPYKKSKLNSKKSNKGDSKPTSMLSVLTPNQENLQKGGGKKSNISNEEAAPSKNKAQSPMPTTPQRSPHLRSNSSFSLNFAKKSSRDEGKPQLSHKRSSTMDDLNKASRSNMRVNDAPTEKKKFSFRTLFKSKSKSHELNKSSEPIDTRAQQVTGKSYSTTNIPLHRSEDSPTTKHQNRTDLSLPPLTKTKSNISIMSVFKKNKSSDQLYSMGKAKESNTEEPKEEVSAKESANESSTPKEKHVDDFDGSPILLDERFTTKPPSKAAATPGSINFIREVSDNNVALTTAERSSESSDVDQDEFEDADEDVRERDEDAEEATKKEQEEEEDEEEEEEDEDDDDRLSFDPSADEKFDVYDSKNLQANPPVQRVSNHQQGEEISLIPPLIQDTQFGSPFKVDYESSPDIKRPARISETAPSACNSAFANTDDAKPFSASLSPSASPVPKRYPSRKEDKNYQLLGEALFPRSLSAHEVESIVSLERSRSLKSIKSNKRSSFVNYDGSDDNIVHYDGPTSSPHNSGGITRSGSILKNSASKPSNLSKEIEPSSIDANILDDDYDEEAVPNSSSVYSQPSGASFIKSQFQSSPRSDDQCLQFNLTEGSDLHEFMEFSDFIDVDNLTFNYSPSAVTGSASASPRPDINEPKFDVNERIRAEATTDTEKGQLSSKEKMVDPPDIRFDDDDGEEAEQNGAVLSQLRSPPTLRIDTVDFPNSTASHNSPVPLIVESRTPSPSPLSMNTTESPKTSVEVVDGFEKLGGKVNRDTLAANDDTTLDDSENDRDYGNTVVDSDQHLKEVNPQCSNNVAEERDSDDNATEVISNSPILDSAYRTTKKSKSSNNNRPISMSFKGLNKPSFSGKIAQHDLRSSDSHQSFTISFNDDSSSVGGGFGTSSDDEEEEDDEEEVQEDMGQVPTIRGDEGLSLINNQPNQEYSEYEKENLVPTSKEAQVGVNSRKQQQQQQQRNTQPDSYEYNDQSQNKTPPSKSRSVFGKESNYQNNSVESSNGSYSPDFRIPLPPPPFGTKFSHNKIPSISDQSSTSSSPRSFTSMLSRWKRSNNSNNNNNNNNNNNTSNGNHGSVNILAPRVAPPPPVPTKQSGVRFSSRIILYDTYNDEEYDRHPDTATCNQLTPLLAQQIKEEMNMIKSEMEVHVESRCYTQFF</sequence>
<feature type="compositionally biased region" description="Basic and acidic residues" evidence="1">
    <location>
        <begin position="629"/>
        <end position="661"/>
    </location>
</feature>
<gene>
    <name evidence="2" type="ORF">FOB60_001988</name>
</gene>
<feature type="compositionally biased region" description="Polar residues" evidence="1">
    <location>
        <begin position="435"/>
        <end position="449"/>
    </location>
</feature>
<feature type="compositionally biased region" description="Acidic residues" evidence="1">
    <location>
        <begin position="103"/>
        <end position="129"/>
    </location>
</feature>
<feature type="region of interest" description="Disordered" evidence="1">
    <location>
        <begin position="1358"/>
        <end position="1494"/>
    </location>
</feature>
<feature type="region of interest" description="Disordered" evidence="1">
    <location>
        <begin position="244"/>
        <end position="802"/>
    </location>
</feature>
<feature type="compositionally biased region" description="Polar residues" evidence="1">
    <location>
        <begin position="38"/>
        <end position="47"/>
    </location>
</feature>
<evidence type="ECO:0008006" key="4">
    <source>
        <dbReference type="Google" id="ProtNLM"/>
    </source>
</evidence>
<feature type="compositionally biased region" description="Polar residues" evidence="1">
    <location>
        <begin position="58"/>
        <end position="72"/>
    </location>
</feature>
<feature type="compositionally biased region" description="Basic and acidic residues" evidence="1">
    <location>
        <begin position="550"/>
        <end position="562"/>
    </location>
</feature>
<feature type="compositionally biased region" description="Polar residues" evidence="1">
    <location>
        <begin position="1142"/>
        <end position="1159"/>
    </location>
</feature>
<proteinExistence type="predicted"/>
<feature type="compositionally biased region" description="Polar residues" evidence="1">
    <location>
        <begin position="928"/>
        <end position="956"/>
    </location>
</feature>
<organism evidence="2 3">
    <name type="scientific">Candida parapsilosis</name>
    <name type="common">Yeast</name>
    <dbReference type="NCBI Taxonomy" id="5480"/>
    <lineage>
        <taxon>Eukaryota</taxon>
        <taxon>Fungi</taxon>
        <taxon>Dikarya</taxon>
        <taxon>Ascomycota</taxon>
        <taxon>Saccharomycotina</taxon>
        <taxon>Pichiomycetes</taxon>
        <taxon>Debaryomycetaceae</taxon>
        <taxon>Candida/Lodderomyces clade</taxon>
        <taxon>Candida</taxon>
    </lineage>
</organism>
<feature type="compositionally biased region" description="Low complexity" evidence="1">
    <location>
        <begin position="847"/>
        <end position="858"/>
    </location>
</feature>
<dbReference type="EMBL" id="JABWAB010000003">
    <property type="protein sequence ID" value="KAF6057433.1"/>
    <property type="molecule type" value="Genomic_DNA"/>
</dbReference>
<dbReference type="Proteomes" id="UP000590412">
    <property type="component" value="Unassembled WGS sequence"/>
</dbReference>
<feature type="region of interest" description="Disordered" evidence="1">
    <location>
        <begin position="1123"/>
        <end position="1159"/>
    </location>
</feature>
<feature type="compositionally biased region" description="Basic and acidic residues" evidence="1">
    <location>
        <begin position="1054"/>
        <end position="1090"/>
    </location>
</feature>
<feature type="region of interest" description="Disordered" evidence="1">
    <location>
        <begin position="1215"/>
        <end position="1338"/>
    </location>
</feature>
<feature type="compositionally biased region" description="Polar residues" evidence="1">
    <location>
        <begin position="323"/>
        <end position="339"/>
    </location>
</feature>
<feature type="compositionally biased region" description="Polar residues" evidence="1">
    <location>
        <begin position="257"/>
        <end position="267"/>
    </location>
</feature>
<evidence type="ECO:0000313" key="3">
    <source>
        <dbReference type="Proteomes" id="UP000590412"/>
    </source>
</evidence>
<accession>A0A8X7TDA3</accession>
<reference evidence="2" key="1">
    <citation type="submission" date="2020-03" db="EMBL/GenBank/DDBJ databases">
        <title>FDA dAtabase for Regulatory Grade micrObial Sequences (FDA-ARGOS): Supporting development and validation of Infectious Disease Dx tests.</title>
        <authorList>
            <person name="Campos J."/>
            <person name="Goldberg B."/>
            <person name="Tallon L."/>
            <person name="Sadzewicz L."/>
            <person name="Vavikolanu K."/>
            <person name="Mehta A."/>
            <person name="Aluvathingal J."/>
            <person name="Nadendla S."/>
            <person name="Nandy P."/>
            <person name="Geyer C."/>
            <person name="Yan Y."/>
            <person name="Sichtig H."/>
        </authorList>
    </citation>
    <scope>NUCLEOTIDE SEQUENCE [LARGE SCALE GENOMIC DNA]</scope>
    <source>
        <strain evidence="2">FDAARGOS_652</strain>
    </source>
</reference>
<feature type="compositionally biased region" description="Basic and acidic residues" evidence="1">
    <location>
        <begin position="289"/>
        <end position="298"/>
    </location>
</feature>
<feature type="region of interest" description="Disordered" evidence="1">
    <location>
        <begin position="38"/>
        <end position="72"/>
    </location>
</feature>
<feature type="compositionally biased region" description="Polar residues" evidence="1">
    <location>
        <begin position="563"/>
        <end position="578"/>
    </location>
</feature>
<feature type="compositionally biased region" description="Polar residues" evidence="1">
    <location>
        <begin position="394"/>
        <end position="406"/>
    </location>
</feature>
<feature type="compositionally biased region" description="Polar residues" evidence="1">
    <location>
        <begin position="1358"/>
        <end position="1368"/>
    </location>
</feature>
<feature type="compositionally biased region" description="Basic and acidic residues" evidence="1">
    <location>
        <begin position="381"/>
        <end position="392"/>
    </location>
</feature>
<feature type="compositionally biased region" description="Polar residues" evidence="1">
    <location>
        <begin position="469"/>
        <end position="493"/>
    </location>
</feature>
<dbReference type="PANTHER" id="PTHR12751">
    <property type="entry name" value="PHOSPHATASE AND ACTIN REGULATOR PHACTR"/>
    <property type="match status" value="1"/>
</dbReference>
<feature type="region of interest" description="Disordered" evidence="1">
    <location>
        <begin position="838"/>
        <end position="868"/>
    </location>
</feature>
<feature type="compositionally biased region" description="Basic and acidic residues" evidence="1">
    <location>
        <begin position="48"/>
        <end position="57"/>
    </location>
</feature>
<feature type="compositionally biased region" description="Basic and acidic residues" evidence="1">
    <location>
        <begin position="725"/>
        <end position="740"/>
    </location>
</feature>
<feature type="compositionally biased region" description="Acidic residues" evidence="1">
    <location>
        <begin position="741"/>
        <end position="757"/>
    </location>
</feature>
<feature type="region of interest" description="Disordered" evidence="1">
    <location>
        <begin position="88"/>
        <end position="229"/>
    </location>
</feature>
<feature type="compositionally biased region" description="Polar residues" evidence="1">
    <location>
        <begin position="1406"/>
        <end position="1420"/>
    </location>
</feature>
<feature type="compositionally biased region" description="Polar residues" evidence="1">
    <location>
        <begin position="1376"/>
        <end position="1399"/>
    </location>
</feature>
<dbReference type="PANTHER" id="PTHR12751:SF18">
    <property type="entry name" value="PHOSPHATASE AND ACTIN REGULATOR 1"/>
    <property type="match status" value="1"/>
</dbReference>
<feature type="region of interest" description="Disordered" evidence="1">
    <location>
        <begin position="915"/>
        <end position="963"/>
    </location>
</feature>
<feature type="compositionally biased region" description="Acidic residues" evidence="1">
    <location>
        <begin position="711"/>
        <end position="724"/>
    </location>
</feature>
<feature type="compositionally biased region" description="Acidic residues" evidence="1">
    <location>
        <begin position="1306"/>
        <end position="1320"/>
    </location>
</feature>
<feature type="compositionally biased region" description="Polar residues" evidence="1">
    <location>
        <begin position="1124"/>
        <end position="1133"/>
    </location>
</feature>
<evidence type="ECO:0000313" key="2">
    <source>
        <dbReference type="EMBL" id="KAF6057433.1"/>
    </source>
</evidence>
<feature type="compositionally biased region" description="Polar residues" evidence="1">
    <location>
        <begin position="155"/>
        <end position="171"/>
    </location>
</feature>
<feature type="compositionally biased region" description="Polar residues" evidence="1">
    <location>
        <begin position="775"/>
        <end position="790"/>
    </location>
</feature>
<protein>
    <recommendedName>
        <fullName evidence="4">Protein BNI4</fullName>
    </recommendedName>
</protein>
<feature type="compositionally biased region" description="Low complexity" evidence="1">
    <location>
        <begin position="300"/>
        <end position="313"/>
    </location>
</feature>
<feature type="region of interest" description="Disordered" evidence="1">
    <location>
        <begin position="1042"/>
        <end position="1090"/>
    </location>
</feature>
<dbReference type="OrthoDB" id="5563016at2759"/>
<feature type="compositionally biased region" description="Polar residues" evidence="1">
    <location>
        <begin position="696"/>
        <end position="705"/>
    </location>
</feature>
<dbReference type="GO" id="GO:0030036">
    <property type="term" value="P:actin cytoskeleton organization"/>
    <property type="evidence" value="ECO:0007669"/>
    <property type="project" value="TreeGrafter"/>
</dbReference>
<feature type="compositionally biased region" description="Low complexity" evidence="1">
    <location>
        <begin position="1444"/>
        <end position="1487"/>
    </location>
</feature>
<comment type="caution">
    <text evidence="2">The sequence shown here is derived from an EMBL/GenBank/DDBJ whole genome shotgun (WGS) entry which is preliminary data.</text>
</comment>
<evidence type="ECO:0000256" key="1">
    <source>
        <dbReference type="SAM" id="MobiDB-lite"/>
    </source>
</evidence>
<name>A0A8X7TDA3_CANPA</name>
<feature type="compositionally biased region" description="Low complexity" evidence="1">
    <location>
        <begin position="201"/>
        <end position="215"/>
    </location>
</feature>